<name>A0A820NDD4_9BILA</name>
<dbReference type="SUPFAM" id="SSF52200">
    <property type="entry name" value="Toll/Interleukin receptor TIR domain"/>
    <property type="match status" value="1"/>
</dbReference>
<dbReference type="SUPFAM" id="SSF47769">
    <property type="entry name" value="SAM/Pointed domain"/>
    <property type="match status" value="1"/>
</dbReference>
<dbReference type="SUPFAM" id="SSF52949">
    <property type="entry name" value="Macro domain-like"/>
    <property type="match status" value="1"/>
</dbReference>
<dbReference type="InterPro" id="IPR001660">
    <property type="entry name" value="SAM"/>
</dbReference>
<dbReference type="GO" id="GO:0007165">
    <property type="term" value="P:signal transduction"/>
    <property type="evidence" value="ECO:0007669"/>
    <property type="project" value="InterPro"/>
</dbReference>
<evidence type="ECO:0000313" key="4">
    <source>
        <dbReference type="Proteomes" id="UP000663862"/>
    </source>
</evidence>
<evidence type="ECO:0000256" key="1">
    <source>
        <dbReference type="SAM" id="Coils"/>
    </source>
</evidence>
<proteinExistence type="predicted"/>
<dbReference type="Gene3D" id="3.40.50.10140">
    <property type="entry name" value="Toll/interleukin-1 receptor homology (TIR) domain"/>
    <property type="match status" value="1"/>
</dbReference>
<organism evidence="3 4">
    <name type="scientific">Rotaria socialis</name>
    <dbReference type="NCBI Taxonomy" id="392032"/>
    <lineage>
        <taxon>Eukaryota</taxon>
        <taxon>Metazoa</taxon>
        <taxon>Spiralia</taxon>
        <taxon>Gnathifera</taxon>
        <taxon>Rotifera</taxon>
        <taxon>Eurotatoria</taxon>
        <taxon>Bdelloidea</taxon>
        <taxon>Philodinida</taxon>
        <taxon>Philodinidae</taxon>
        <taxon>Rotaria</taxon>
    </lineage>
</organism>
<protein>
    <recommendedName>
        <fullName evidence="2">SAM domain-containing protein</fullName>
    </recommendedName>
</protein>
<dbReference type="Gene3D" id="1.10.150.50">
    <property type="entry name" value="Transcription Factor, Ets-1"/>
    <property type="match status" value="1"/>
</dbReference>
<dbReference type="Proteomes" id="UP000663862">
    <property type="component" value="Unassembled WGS sequence"/>
</dbReference>
<feature type="coiled-coil region" evidence="1">
    <location>
        <begin position="275"/>
        <end position="302"/>
    </location>
</feature>
<dbReference type="PROSITE" id="PS50105">
    <property type="entry name" value="SAM_DOMAIN"/>
    <property type="match status" value="1"/>
</dbReference>
<gene>
    <name evidence="3" type="ORF">TSG867_LOCUS11984</name>
</gene>
<dbReference type="InterPro" id="IPR043472">
    <property type="entry name" value="Macro_dom-like"/>
</dbReference>
<accession>A0A820NDD4</accession>
<keyword evidence="1" id="KW-0175">Coiled coil</keyword>
<feature type="domain" description="SAM" evidence="2">
    <location>
        <begin position="4"/>
        <end position="48"/>
    </location>
</feature>
<evidence type="ECO:0000313" key="3">
    <source>
        <dbReference type="EMBL" id="CAF4386805.1"/>
    </source>
</evidence>
<dbReference type="InterPro" id="IPR000157">
    <property type="entry name" value="TIR_dom"/>
</dbReference>
<dbReference type="InterPro" id="IPR035897">
    <property type="entry name" value="Toll_tir_struct_dom_sf"/>
</dbReference>
<dbReference type="Pfam" id="PF13676">
    <property type="entry name" value="TIR_2"/>
    <property type="match status" value="1"/>
</dbReference>
<dbReference type="InterPro" id="IPR013761">
    <property type="entry name" value="SAM/pointed_sf"/>
</dbReference>
<sequence>MAHWSVDQVGEWLRLIGFEKQITTFKDRHIDGNALKQLTIHNVPQILIITNEEDQTIKKPTIGEIRRFQESLWEWKKENLSKLSLTITPLKSQCVSTVDDYNQYKYLIDDSIHVDFFKNPKFSSYLINYIQQESFPIQIQIQKLPETSEQPLSSYTIEFLSKQQEAKHTEIQVNTILVRTSLHNPRAIKVIQAIMDNENDLFTVCKFNDTHGNVLEIYFFNDKKFNGFENTFGIDQVIQNNILRIVLVLKLKYNTKLRVRTPKNVKEDAEDNILLKHQNQQALRLQEELIKAINDYDQENEMLSVIHHHIVNKMGNKNIQHIRIFGNITLVYDMVKRVQDIKNRYCLTKYPLSEMNSKQEDDLEFIDFFFAQINYLLNVCRPELKAIEKKFKNDHVHFSIRQNVFYAPPYLKDDIECDISTLLSHMTTATFKATDFYYDNAKRASLLFRTIAQNNHCYCNFDIETKLETCTIPKAIANTSTAYPIPKLIIQQSDLLSSWSTVYQHVTLKTGSIEVLIGDIATQKVDTIVIPCVSYGLKESLIERAGKIVPQPSEKNVKNSIPFITETTAGRLCCKQILFVNWSLSRMPTTTTDNALRESVRNFISNVIQYIITRSKHSTDSGAHSIAFAVPDSCTNENLLAEEMAFETQRQIQFTASILLKVSFILSPDKKTLHKEFSSVIATMKTTNNNNNNYGMFFYPVSTTTITITSSNTENLSKCQKKMYDYMKRCMSEQVLNGFRNWNQYSINAYYKYCIDRCILPQMNDDQQIVLKGPIISVQEAKQKYQLTVAIVQEKMHMQQSLLATSESISAIECPAANIISTAETSACYNVMLSFCPEDSILCHQLTNRLVDEGFSLSLSSDGVSDHSDVLCQMKKSDCIILCISENYFKDANCKREAMYANQISKPIILVKIQNCTPINCLRQLLQNHLCFQMYGSENQLDLVFDKLLLQIFQYTRPANNYPRQQTSSRINLSAQNLMDIQHRDTMNLYPALSAEQRKLVYRMKIDNLVNSRKDELTEDERSVAIEKVQDIIREAVDRCTLYVTKSQYQQYSSIQNNEQYEIRKNQMEQQIYLDVGILSYRNWLKQASNLKTKQNIAPFTISGDINDALFPMLTEVLKNPPLLLRPYTKQSSPWTSNFSKMNLWKIGYTGPCHRWTCYYGGGSMYYYKSYTKYADYQLIRYTPWGITTEEDIRERHEMVDSSKMFKRRRALGEYFIKNYQHITEESLKTYADFAKRMQDNANELARLCEIDTDTLREQSKQKTQASLAAIFSFNTEGNASEQPITTSKIQNTPEILRQSSLNANKHANMDNRAFIFEIIL</sequence>
<dbReference type="EMBL" id="CAJOBQ010000591">
    <property type="protein sequence ID" value="CAF4386805.1"/>
    <property type="molecule type" value="Genomic_DNA"/>
</dbReference>
<dbReference type="Pfam" id="PF00536">
    <property type="entry name" value="SAM_1"/>
    <property type="match status" value="1"/>
</dbReference>
<evidence type="ECO:0000259" key="2">
    <source>
        <dbReference type="PROSITE" id="PS50105"/>
    </source>
</evidence>
<dbReference type="Gene3D" id="3.40.220.10">
    <property type="entry name" value="Leucine Aminopeptidase, subunit E, domain 1"/>
    <property type="match status" value="1"/>
</dbReference>
<comment type="caution">
    <text evidence="3">The sequence shown here is derived from an EMBL/GenBank/DDBJ whole genome shotgun (WGS) entry which is preliminary data.</text>
</comment>
<reference evidence="3" key="1">
    <citation type="submission" date="2021-02" db="EMBL/GenBank/DDBJ databases">
        <authorList>
            <person name="Nowell W R."/>
        </authorList>
    </citation>
    <scope>NUCLEOTIDE SEQUENCE</scope>
</reference>